<dbReference type="Gene3D" id="1.10.10.10">
    <property type="entry name" value="Winged helix-like DNA-binding domain superfamily/Winged helix DNA-binding domain"/>
    <property type="match status" value="1"/>
</dbReference>
<dbReference type="SUPFAM" id="SSF88946">
    <property type="entry name" value="Sigma2 domain of RNA polymerase sigma factors"/>
    <property type="match status" value="1"/>
</dbReference>
<keyword evidence="2" id="KW-0805">Transcription regulation</keyword>
<proteinExistence type="inferred from homology"/>
<dbReference type="InterPro" id="IPR039425">
    <property type="entry name" value="RNA_pol_sigma-70-like"/>
</dbReference>
<evidence type="ECO:0000256" key="4">
    <source>
        <dbReference type="ARBA" id="ARBA00023163"/>
    </source>
</evidence>
<evidence type="ECO:0000256" key="1">
    <source>
        <dbReference type="ARBA" id="ARBA00010641"/>
    </source>
</evidence>
<keyword evidence="4" id="KW-0804">Transcription</keyword>
<evidence type="ECO:0000313" key="8">
    <source>
        <dbReference type="Proteomes" id="UP000309673"/>
    </source>
</evidence>
<dbReference type="Pfam" id="PF08281">
    <property type="entry name" value="Sigma70_r4_2"/>
    <property type="match status" value="1"/>
</dbReference>
<dbReference type="PANTHER" id="PTHR43133:SF62">
    <property type="entry name" value="RNA POLYMERASE SIGMA FACTOR SIGZ"/>
    <property type="match status" value="1"/>
</dbReference>
<organism evidence="7 8">
    <name type="scientific">Cohnella pontilimi</name>
    <dbReference type="NCBI Taxonomy" id="2564100"/>
    <lineage>
        <taxon>Bacteria</taxon>
        <taxon>Bacillati</taxon>
        <taxon>Bacillota</taxon>
        <taxon>Bacilli</taxon>
        <taxon>Bacillales</taxon>
        <taxon>Paenibacillaceae</taxon>
        <taxon>Cohnella</taxon>
    </lineage>
</organism>
<dbReference type="RefSeq" id="WP_136775934.1">
    <property type="nucleotide sequence ID" value="NZ_SUPK01000001.1"/>
</dbReference>
<dbReference type="SUPFAM" id="SSF88659">
    <property type="entry name" value="Sigma3 and sigma4 domains of RNA polymerase sigma factors"/>
    <property type="match status" value="1"/>
</dbReference>
<protein>
    <submittedName>
        <fullName evidence="7">Sigma-70 family RNA polymerase sigma factor</fullName>
    </submittedName>
</protein>
<accession>A0A4V5LST3</accession>
<evidence type="ECO:0000256" key="2">
    <source>
        <dbReference type="ARBA" id="ARBA00023015"/>
    </source>
</evidence>
<dbReference type="InterPro" id="IPR014284">
    <property type="entry name" value="RNA_pol_sigma-70_dom"/>
</dbReference>
<dbReference type="Proteomes" id="UP000309673">
    <property type="component" value="Unassembled WGS sequence"/>
</dbReference>
<comment type="similarity">
    <text evidence="1">Belongs to the sigma-70 factor family. ECF subfamily.</text>
</comment>
<dbReference type="InterPro" id="IPR036388">
    <property type="entry name" value="WH-like_DNA-bd_sf"/>
</dbReference>
<dbReference type="Gene3D" id="1.10.1740.10">
    <property type="match status" value="1"/>
</dbReference>
<dbReference type="Pfam" id="PF04542">
    <property type="entry name" value="Sigma70_r2"/>
    <property type="match status" value="1"/>
</dbReference>
<dbReference type="PANTHER" id="PTHR43133">
    <property type="entry name" value="RNA POLYMERASE ECF-TYPE SIGMA FACTO"/>
    <property type="match status" value="1"/>
</dbReference>
<dbReference type="InterPro" id="IPR013325">
    <property type="entry name" value="RNA_pol_sigma_r2"/>
</dbReference>
<evidence type="ECO:0000259" key="6">
    <source>
        <dbReference type="Pfam" id="PF08281"/>
    </source>
</evidence>
<feature type="domain" description="RNA polymerase sigma-70 region 2" evidence="5">
    <location>
        <begin position="24"/>
        <end position="92"/>
    </location>
</feature>
<name>A0A4V5LST3_9BACL</name>
<feature type="domain" description="RNA polymerase sigma factor 70 region 4 type 2" evidence="6">
    <location>
        <begin position="126"/>
        <end position="177"/>
    </location>
</feature>
<dbReference type="EMBL" id="SUPK01000001">
    <property type="protein sequence ID" value="TJY44199.1"/>
    <property type="molecule type" value="Genomic_DNA"/>
</dbReference>
<dbReference type="CDD" id="cd06171">
    <property type="entry name" value="Sigma70_r4"/>
    <property type="match status" value="1"/>
</dbReference>
<dbReference type="NCBIfam" id="TIGR02937">
    <property type="entry name" value="sigma70-ECF"/>
    <property type="match status" value="1"/>
</dbReference>
<dbReference type="GO" id="GO:0006352">
    <property type="term" value="P:DNA-templated transcription initiation"/>
    <property type="evidence" value="ECO:0007669"/>
    <property type="project" value="InterPro"/>
</dbReference>
<dbReference type="InterPro" id="IPR007627">
    <property type="entry name" value="RNA_pol_sigma70_r2"/>
</dbReference>
<dbReference type="OrthoDB" id="9784272at2"/>
<comment type="caution">
    <text evidence="7">The sequence shown here is derived from an EMBL/GenBank/DDBJ whole genome shotgun (WGS) entry which is preliminary data.</text>
</comment>
<gene>
    <name evidence="7" type="ORF">E5161_02050</name>
</gene>
<dbReference type="GO" id="GO:0016987">
    <property type="term" value="F:sigma factor activity"/>
    <property type="evidence" value="ECO:0007669"/>
    <property type="project" value="UniProtKB-KW"/>
</dbReference>
<dbReference type="GO" id="GO:0003677">
    <property type="term" value="F:DNA binding"/>
    <property type="evidence" value="ECO:0007669"/>
    <property type="project" value="InterPro"/>
</dbReference>
<evidence type="ECO:0000256" key="3">
    <source>
        <dbReference type="ARBA" id="ARBA00023082"/>
    </source>
</evidence>
<dbReference type="InterPro" id="IPR013249">
    <property type="entry name" value="RNA_pol_sigma70_r4_t2"/>
</dbReference>
<dbReference type="InterPro" id="IPR013324">
    <property type="entry name" value="RNA_pol_sigma_r3/r4-like"/>
</dbReference>
<evidence type="ECO:0000313" key="7">
    <source>
        <dbReference type="EMBL" id="TJY44199.1"/>
    </source>
</evidence>
<dbReference type="AlphaFoldDB" id="A0A4V5LST3"/>
<keyword evidence="3" id="KW-0731">Sigma factor</keyword>
<reference evidence="7 8" key="1">
    <citation type="submission" date="2019-04" db="EMBL/GenBank/DDBJ databases">
        <title>Cohnella sp. nov., isolated from soil.</title>
        <authorList>
            <person name="Kim W."/>
        </authorList>
    </citation>
    <scope>NUCLEOTIDE SEQUENCE [LARGE SCALE GENOMIC DNA]</scope>
    <source>
        <strain evidence="7 8">CAU 1483</strain>
    </source>
</reference>
<evidence type="ECO:0000259" key="5">
    <source>
        <dbReference type="Pfam" id="PF04542"/>
    </source>
</evidence>
<sequence>MQTRTDGELMRDIRLRRREALELLYDRYARLVYSFAIRASGSDTLAREIVQLVFTRLWTSKAEYDAAKGSFVNWLLTITRNLSVDVIRRERKHAGNVPIEDWDDRFAFASEHDPESDVIKRAEHSEVAAAASRLTVPQRRVIELLYWKGYTLQEIAEMGGEPLGTVKNRLHQALKTLRRHLQGLREER</sequence>
<keyword evidence="8" id="KW-1185">Reference proteome</keyword>